<accession>A0A8J2SW54</accession>
<dbReference type="GO" id="GO:0016829">
    <property type="term" value="F:lyase activity"/>
    <property type="evidence" value="ECO:0007669"/>
    <property type="project" value="UniProtKB-KW"/>
</dbReference>
<evidence type="ECO:0000313" key="6">
    <source>
        <dbReference type="Proteomes" id="UP000789595"/>
    </source>
</evidence>
<protein>
    <recommendedName>
        <fullName evidence="7">Aconitase X catalytic domain-containing protein</fullName>
    </recommendedName>
</protein>
<dbReference type="PIRSF" id="PIRSF036630">
    <property type="entry name" value="UCP036630"/>
    <property type="match status" value="1"/>
</dbReference>
<proteinExistence type="predicted"/>
<gene>
    <name evidence="5" type="ORF">PECAL_5P01180</name>
</gene>
<feature type="domain" description="Phosphomevalonate dehydratase small subunit-like" evidence="3">
    <location>
        <begin position="38"/>
        <end position="112"/>
    </location>
</feature>
<organism evidence="5 6">
    <name type="scientific">Pelagomonas calceolata</name>
    <dbReference type="NCBI Taxonomy" id="35677"/>
    <lineage>
        <taxon>Eukaryota</taxon>
        <taxon>Sar</taxon>
        <taxon>Stramenopiles</taxon>
        <taxon>Ochrophyta</taxon>
        <taxon>Pelagophyceae</taxon>
        <taxon>Pelagomonadales</taxon>
        <taxon>Pelagomonadaceae</taxon>
        <taxon>Pelagomonas</taxon>
    </lineage>
</organism>
<dbReference type="PANTHER" id="PTHR36577:SF3">
    <property type="entry name" value="DUF521 DOMAIN PROTEIN (AFU_ORTHOLOGUE AFUA_6G00490)"/>
    <property type="match status" value="1"/>
</dbReference>
<dbReference type="Pfam" id="PF04412">
    <property type="entry name" value="AcnX"/>
    <property type="match status" value="1"/>
</dbReference>
<keyword evidence="1" id="KW-0408">Iron</keyword>
<keyword evidence="6" id="KW-1185">Reference proteome</keyword>
<reference evidence="5" key="1">
    <citation type="submission" date="2021-11" db="EMBL/GenBank/DDBJ databases">
        <authorList>
            <consortium name="Genoscope - CEA"/>
            <person name="William W."/>
        </authorList>
    </citation>
    <scope>NUCLEOTIDE SEQUENCE</scope>
</reference>
<dbReference type="PANTHER" id="PTHR36577">
    <property type="entry name" value="DUF521 DOMAIN PROTEIN (AFU_ORTHOLOGUE AFUA_6G00490)"/>
    <property type="match status" value="1"/>
</dbReference>
<sequence length="576" mass="59915">MAAQTLASKSTAIVEGTALVAGATRQLTGRLAFSGTGLSFWGGVDPVSGKVIDERHPLCGRRITDSILAIPSGRGSCTASQIVLELVLNNTAPRAIVLRDRDAVVAVGALVAREFFGAIPPLILACTDFDALESLDGEFVSVTADTAALPLPQLTEADQAALDGANGPAVQRAMRIVVETARIQGAASLVDVAAAHIDACTYVGPGGLAFAEKLVELGGSVKVPTTTNSCSVDRRNWRRLGVSEELGEPASRVADAYVALGCTDSFTCAPYLLESAPSQSTHVAWGESNAVVYANSVLGAKTQKYADYLDACAALTGRAPLAGAHIERDASVDIVCDLSAGENDFWPLLGYVVGLQAGSKIPYVRLEASPSRDDLKAFAAAFGTTSGAPLFHAPWTPRIGLIERPRPSMTLSEGDLATAWADLCKGEGDVDLIALGSPHLSLDELEALASYVAGEKKHDAVRVVATLGGATRRKASSDALKALDAFGVELVEDTCWCMLTVRRAAFFRKVGADGLREVRALRARSGRPPAAAGFYVSLRRLGYFRALRGAAAGVASVAPGFRGGGAARLVGGALVL</sequence>
<name>A0A8J2SW54_9STRA</name>
<dbReference type="Gene3D" id="3.50.30.10">
    <property type="entry name" value="Phosphohistidine domain"/>
    <property type="match status" value="1"/>
</dbReference>
<dbReference type="EMBL" id="CAKKNE010000005">
    <property type="protein sequence ID" value="CAH0375587.1"/>
    <property type="molecule type" value="Genomic_DNA"/>
</dbReference>
<dbReference type="InterPro" id="IPR002840">
    <property type="entry name" value="PMDh-S-like_dom"/>
</dbReference>
<dbReference type="InterPro" id="IPR007506">
    <property type="entry name" value="PMDh-L-like_dom"/>
</dbReference>
<evidence type="ECO:0000256" key="2">
    <source>
        <dbReference type="ARBA" id="ARBA00023239"/>
    </source>
</evidence>
<feature type="domain" description="Phosphomevalonate dehydratase large subunit-like" evidence="4">
    <location>
        <begin position="153"/>
        <end position="505"/>
    </location>
</feature>
<evidence type="ECO:0000259" key="4">
    <source>
        <dbReference type="Pfam" id="PF04412"/>
    </source>
</evidence>
<evidence type="ECO:0008006" key="7">
    <source>
        <dbReference type="Google" id="ProtNLM"/>
    </source>
</evidence>
<comment type="caution">
    <text evidence="5">The sequence shown here is derived from an EMBL/GenBank/DDBJ whole genome shotgun (WGS) entry which is preliminary data.</text>
</comment>
<dbReference type="InterPro" id="IPR012047">
    <property type="entry name" value="AcnX"/>
</dbReference>
<evidence type="ECO:0000259" key="3">
    <source>
        <dbReference type="Pfam" id="PF01989"/>
    </source>
</evidence>
<evidence type="ECO:0000313" key="5">
    <source>
        <dbReference type="EMBL" id="CAH0375587.1"/>
    </source>
</evidence>
<dbReference type="Proteomes" id="UP000789595">
    <property type="component" value="Unassembled WGS sequence"/>
</dbReference>
<keyword evidence="2" id="KW-0456">Lyase</keyword>
<dbReference type="SUPFAM" id="SSF52016">
    <property type="entry name" value="LeuD/IlvD-like"/>
    <property type="match status" value="1"/>
</dbReference>
<evidence type="ECO:0000256" key="1">
    <source>
        <dbReference type="ARBA" id="ARBA00023004"/>
    </source>
</evidence>
<dbReference type="Pfam" id="PF01989">
    <property type="entry name" value="AcnX_swivel_put"/>
    <property type="match status" value="1"/>
</dbReference>
<dbReference type="OrthoDB" id="2594507at2759"/>
<dbReference type="AlphaFoldDB" id="A0A8J2SW54"/>